<feature type="binding site" evidence="6">
    <location>
        <position position="83"/>
    </location>
    <ligand>
        <name>substrate</name>
    </ligand>
</feature>
<dbReference type="InterPro" id="IPR036005">
    <property type="entry name" value="Creatinase/aminopeptidase-like"/>
</dbReference>
<dbReference type="EMBL" id="AEXM01000012">
    <property type="protein sequence ID" value="EGC82669.1"/>
    <property type="molecule type" value="Genomic_DNA"/>
</dbReference>
<evidence type="ECO:0000256" key="2">
    <source>
        <dbReference type="ARBA" id="ARBA00022438"/>
    </source>
</evidence>
<dbReference type="EC" id="3.4.11.18" evidence="6 7"/>
<organism evidence="9 10">
    <name type="scientific">Anaerococcus prevotii ACS-065-V-Col13</name>
    <dbReference type="NCBI Taxonomy" id="879305"/>
    <lineage>
        <taxon>Bacteria</taxon>
        <taxon>Bacillati</taxon>
        <taxon>Bacillota</taxon>
        <taxon>Tissierellia</taxon>
        <taxon>Tissierellales</taxon>
        <taxon>Peptoniphilaceae</taxon>
        <taxon>Anaerococcus</taxon>
    </lineage>
</organism>
<dbReference type="PRINTS" id="PR00599">
    <property type="entry name" value="MAPEPTIDASE"/>
</dbReference>
<keyword evidence="5 6" id="KW-0378">Hydrolase</keyword>
<sequence>MKGFKLIRLYTEKDFEKMRKSAEILCQTHLALRELIRPGITTLQLDKFANEFITKHKKAIPAQLGYGGFPYTLCISVNDEICHGYPTDYVLKEGDIVSIDNVIDLNGGLADSCWTYMVGKMTEEDQRLVDVDLEALNRGVKAAIVGNRIGDIGHAIQEYAEVENGFSVIRDFIGHGIGNEMHEDPQVPHYGKAGRGPRIEAGMVFTIEPMIAAGDWKMQVDDNGWTARTRDGSKCSQFEHQLIIHEDGPEIITDQSKYKLTDDDVKFINIYKERHNL</sequence>
<dbReference type="CDD" id="cd01086">
    <property type="entry name" value="MetAP1"/>
    <property type="match status" value="1"/>
</dbReference>
<dbReference type="Pfam" id="PF00557">
    <property type="entry name" value="Peptidase_M24"/>
    <property type="match status" value="1"/>
</dbReference>
<dbReference type="Proteomes" id="UP000005286">
    <property type="component" value="Unassembled WGS sequence"/>
</dbReference>
<comment type="similarity">
    <text evidence="6">Belongs to the peptidase M24A family. Methionine aminopeptidase type 1 subfamily.</text>
</comment>
<evidence type="ECO:0000256" key="5">
    <source>
        <dbReference type="ARBA" id="ARBA00022801"/>
    </source>
</evidence>
<feature type="domain" description="Peptidase M24" evidence="8">
    <location>
        <begin position="16"/>
        <end position="245"/>
    </location>
</feature>
<feature type="binding site" evidence="6">
    <location>
        <position position="182"/>
    </location>
    <ligand>
        <name>substrate</name>
    </ligand>
</feature>
<dbReference type="InterPro" id="IPR000994">
    <property type="entry name" value="Pept_M24"/>
</dbReference>
<dbReference type="PATRIC" id="fig|879305.3.peg.507"/>
<feature type="binding site" evidence="6">
    <location>
        <position position="111"/>
    </location>
    <ligand>
        <name>a divalent metal cation</name>
        <dbReference type="ChEBI" id="CHEBI:60240"/>
        <label>1</label>
    </ligand>
</feature>
<reference evidence="9 10" key="1">
    <citation type="submission" date="2011-01" db="EMBL/GenBank/DDBJ databases">
        <authorList>
            <person name="Durkin A.S."/>
            <person name="Madupu R."/>
            <person name="Torralba M."/>
            <person name="Gillis M."/>
            <person name="Methe B."/>
            <person name="Sutton G."/>
            <person name="Nelson K.E."/>
        </authorList>
    </citation>
    <scope>NUCLEOTIDE SEQUENCE [LARGE SCALE GENOMIC DNA]</scope>
    <source>
        <strain evidence="9 10">ACS-065-V-Col13</strain>
    </source>
</reference>
<feature type="binding site" evidence="6">
    <location>
        <position position="239"/>
    </location>
    <ligand>
        <name>a divalent metal cation</name>
        <dbReference type="ChEBI" id="CHEBI:60240"/>
        <label>1</label>
    </ligand>
</feature>
<evidence type="ECO:0000256" key="6">
    <source>
        <dbReference type="HAMAP-Rule" id="MF_01974"/>
    </source>
</evidence>
<dbReference type="eggNOG" id="COG0024">
    <property type="taxonomic scope" value="Bacteria"/>
</dbReference>
<dbReference type="GO" id="GO:0005829">
    <property type="term" value="C:cytosol"/>
    <property type="evidence" value="ECO:0007669"/>
    <property type="project" value="TreeGrafter"/>
</dbReference>
<dbReference type="PANTHER" id="PTHR43330:SF17">
    <property type="entry name" value="METHIONINE AMINOPEPTIDASE"/>
    <property type="match status" value="1"/>
</dbReference>
<dbReference type="GO" id="GO:0070006">
    <property type="term" value="F:metalloaminopeptidase activity"/>
    <property type="evidence" value="ECO:0007669"/>
    <property type="project" value="UniProtKB-UniRule"/>
</dbReference>
<dbReference type="GO" id="GO:0004239">
    <property type="term" value="F:initiator methionyl aminopeptidase activity"/>
    <property type="evidence" value="ECO:0007669"/>
    <property type="project" value="UniProtKB-UniRule"/>
</dbReference>
<feature type="binding site" evidence="6">
    <location>
        <position position="175"/>
    </location>
    <ligand>
        <name>a divalent metal cation</name>
        <dbReference type="ChEBI" id="CHEBI:60240"/>
        <label>2</label>
        <note>catalytic</note>
    </ligand>
</feature>
<feature type="binding site" evidence="6">
    <location>
        <position position="100"/>
    </location>
    <ligand>
        <name>a divalent metal cation</name>
        <dbReference type="ChEBI" id="CHEBI:60240"/>
        <label>1</label>
    </ligand>
</feature>
<dbReference type="STRING" id="879305.HMPREF9290_1447"/>
<dbReference type="InterPro" id="IPR002467">
    <property type="entry name" value="Pept_M24A_MAP1"/>
</dbReference>
<keyword evidence="2 6" id="KW-0031">Aminopeptidase</keyword>
<accession>F0GUM5</accession>
<feature type="binding site" evidence="6">
    <location>
        <position position="239"/>
    </location>
    <ligand>
        <name>a divalent metal cation</name>
        <dbReference type="ChEBI" id="CHEBI:60240"/>
        <label>2</label>
        <note>catalytic</note>
    </ligand>
</feature>
<evidence type="ECO:0000313" key="9">
    <source>
        <dbReference type="EMBL" id="EGC82669.1"/>
    </source>
</evidence>
<evidence type="ECO:0000256" key="7">
    <source>
        <dbReference type="RuleBase" id="RU003653"/>
    </source>
</evidence>
<evidence type="ECO:0000259" key="8">
    <source>
        <dbReference type="Pfam" id="PF00557"/>
    </source>
</evidence>
<comment type="subunit">
    <text evidence="6">Monomer.</text>
</comment>
<gene>
    <name evidence="6 9" type="primary">map</name>
    <name evidence="9" type="ORF">HMPREF9290_1447</name>
</gene>
<dbReference type="InterPro" id="IPR001714">
    <property type="entry name" value="Pept_M24_MAP"/>
</dbReference>
<dbReference type="NCBIfam" id="TIGR00500">
    <property type="entry name" value="met_pdase_I"/>
    <property type="match status" value="1"/>
</dbReference>
<dbReference type="Gene3D" id="3.90.230.10">
    <property type="entry name" value="Creatinase/methionine aminopeptidase superfamily"/>
    <property type="match status" value="1"/>
</dbReference>
<feature type="binding site" evidence="6">
    <location>
        <position position="208"/>
    </location>
    <ligand>
        <name>a divalent metal cation</name>
        <dbReference type="ChEBI" id="CHEBI:60240"/>
        <label>2</label>
        <note>catalytic</note>
    </ligand>
</feature>
<evidence type="ECO:0000313" key="10">
    <source>
        <dbReference type="Proteomes" id="UP000005286"/>
    </source>
</evidence>
<evidence type="ECO:0000256" key="1">
    <source>
        <dbReference type="ARBA" id="ARBA00002521"/>
    </source>
</evidence>
<comment type="catalytic activity">
    <reaction evidence="6 7">
        <text>Release of N-terminal amino acids, preferentially methionine, from peptides and arylamides.</text>
        <dbReference type="EC" id="3.4.11.18"/>
    </reaction>
</comment>
<comment type="caution">
    <text evidence="9">The sequence shown here is derived from an EMBL/GenBank/DDBJ whole genome shotgun (WGS) entry which is preliminary data.</text>
</comment>
<feature type="binding site" evidence="6">
    <location>
        <position position="111"/>
    </location>
    <ligand>
        <name>a divalent metal cation</name>
        <dbReference type="ChEBI" id="CHEBI:60240"/>
        <label>2</label>
        <note>catalytic</note>
    </ligand>
</feature>
<dbReference type="PANTHER" id="PTHR43330">
    <property type="entry name" value="METHIONINE AMINOPEPTIDASE"/>
    <property type="match status" value="1"/>
</dbReference>
<keyword evidence="3 6" id="KW-0645">Protease</keyword>
<dbReference type="GO" id="GO:0046872">
    <property type="term" value="F:metal ion binding"/>
    <property type="evidence" value="ECO:0007669"/>
    <property type="project" value="UniProtKB-UniRule"/>
</dbReference>
<dbReference type="AlphaFoldDB" id="F0GUM5"/>
<evidence type="ECO:0000256" key="4">
    <source>
        <dbReference type="ARBA" id="ARBA00022723"/>
    </source>
</evidence>
<dbReference type="SUPFAM" id="SSF55920">
    <property type="entry name" value="Creatinase/aminopeptidase"/>
    <property type="match status" value="1"/>
</dbReference>
<dbReference type="GO" id="GO:0006508">
    <property type="term" value="P:proteolysis"/>
    <property type="evidence" value="ECO:0007669"/>
    <property type="project" value="UniProtKB-KW"/>
</dbReference>
<proteinExistence type="inferred from homology"/>
<dbReference type="HAMAP" id="MF_01974">
    <property type="entry name" value="MetAP_1"/>
    <property type="match status" value="1"/>
</dbReference>
<evidence type="ECO:0000256" key="3">
    <source>
        <dbReference type="ARBA" id="ARBA00022670"/>
    </source>
</evidence>
<keyword evidence="4 6" id="KW-0479">Metal-binding</keyword>
<protein>
    <recommendedName>
        <fullName evidence="6 7">Methionine aminopeptidase</fullName>
        <shortName evidence="6">MAP</shortName>
        <shortName evidence="6">MetAP</shortName>
        <ecNumber evidence="6 7">3.4.11.18</ecNumber>
    </recommendedName>
    <alternativeName>
        <fullName evidence="6">Peptidase M</fullName>
    </alternativeName>
</protein>
<name>F0GUM5_9FIRM</name>
<comment type="cofactor">
    <cofactor evidence="6">
        <name>Co(2+)</name>
        <dbReference type="ChEBI" id="CHEBI:48828"/>
    </cofactor>
    <cofactor evidence="6">
        <name>Zn(2+)</name>
        <dbReference type="ChEBI" id="CHEBI:29105"/>
    </cofactor>
    <cofactor evidence="6">
        <name>Mn(2+)</name>
        <dbReference type="ChEBI" id="CHEBI:29035"/>
    </cofactor>
    <cofactor evidence="6">
        <name>Fe(2+)</name>
        <dbReference type="ChEBI" id="CHEBI:29033"/>
    </cofactor>
    <text evidence="6">Binds 2 divalent metal cations per subunit. Has a high-affinity and a low affinity metal-binding site. The true nature of the physiological cofactor is under debate. The enzyme is active with cobalt, zinc, manganese or divalent iron ions. Most likely, methionine aminopeptidases function as mononuclear Fe(2+)-metalloproteases under physiological conditions, and the catalytically relevant metal-binding site has been assigned to the histidine-containing high-affinity site.</text>
</comment>
<keyword evidence="10" id="KW-1185">Reference proteome</keyword>
<comment type="function">
    <text evidence="1 6">Removes the N-terminal methionine from nascent proteins. The N-terminal methionine is often cleaved when the second residue in the primary sequence is small and uncharged (Met-Ala-, Cys, Gly, Pro, Ser, Thr, or Val). Requires deformylation of the N(alpha)-formylated initiator methionine before it can be hydrolyzed.</text>
</comment>
<dbReference type="PROSITE" id="PS00680">
    <property type="entry name" value="MAP_1"/>
    <property type="match status" value="1"/>
</dbReference>